<name>A0A8T4L5P5_9ARCH</name>
<gene>
    <name evidence="1" type="ORF">J4215_05130</name>
</gene>
<evidence type="ECO:0000313" key="1">
    <source>
        <dbReference type="EMBL" id="MBS3061937.1"/>
    </source>
</evidence>
<reference evidence="1" key="2">
    <citation type="submission" date="2021-05" db="EMBL/GenBank/DDBJ databases">
        <title>Protein family content uncovers lineage relationships and bacterial pathway maintenance mechanisms in DPANN archaea.</title>
        <authorList>
            <person name="Castelle C.J."/>
            <person name="Meheust R."/>
            <person name="Jaffe A.L."/>
            <person name="Seitz K."/>
            <person name="Gong X."/>
            <person name="Baker B.J."/>
            <person name="Banfield J.F."/>
        </authorList>
    </citation>
    <scope>NUCLEOTIDE SEQUENCE</scope>
    <source>
        <strain evidence="1">RIFCSPLOWO2_01_FULL_AR10_48_17</strain>
    </source>
</reference>
<dbReference type="EMBL" id="JAGVWC010000011">
    <property type="protein sequence ID" value="MBS3061937.1"/>
    <property type="molecule type" value="Genomic_DNA"/>
</dbReference>
<comment type="caution">
    <text evidence="1">The sequence shown here is derived from an EMBL/GenBank/DDBJ whole genome shotgun (WGS) entry which is preliminary data.</text>
</comment>
<dbReference type="AlphaFoldDB" id="A0A8T4L5P5"/>
<accession>A0A8T4L5P5</accession>
<evidence type="ECO:0000313" key="2">
    <source>
        <dbReference type="Proteomes" id="UP000675968"/>
    </source>
</evidence>
<reference evidence="1" key="1">
    <citation type="submission" date="2021-03" db="EMBL/GenBank/DDBJ databases">
        <authorList>
            <person name="Jaffe A."/>
        </authorList>
    </citation>
    <scope>NUCLEOTIDE SEQUENCE</scope>
    <source>
        <strain evidence="1">RIFCSPLOWO2_01_FULL_AR10_48_17</strain>
    </source>
</reference>
<protein>
    <submittedName>
        <fullName evidence="1">Uncharacterized protein</fullName>
    </submittedName>
</protein>
<sequence>MNQRGILFTLIALLFVLAILTLNSEIRSSTRDLEPQPELTRLRELGKVYRDIERSLVQLDLNGGRKKIVEQGLPFSYILINPHRIILSQELPLNQQVFSGYFDSVQGYRVFYLGLHDDLNRTEILIDMNAATDLNWGSILDSPSFLLEPVCARYQLSLAQSTVDGGGSQACSSMFDPNSIRRTDINILVKDPSADFNFLRCNGSSCPTDSFNPANPLPFFSVNFLVDSCQKCTLSQTLVSGHYATTADFNVFLTCSGPNCHSKGVTLAFGPRFRAWSDANRSVDMNIGLDFNRSIQSFRSMDFNFSVKATKYQILRTNRVLTLPN</sequence>
<dbReference type="Proteomes" id="UP000675968">
    <property type="component" value="Unassembled WGS sequence"/>
</dbReference>
<proteinExistence type="predicted"/>
<organism evidence="1 2">
    <name type="scientific">Candidatus Iainarchaeum sp</name>
    <dbReference type="NCBI Taxonomy" id="3101447"/>
    <lineage>
        <taxon>Archaea</taxon>
        <taxon>Candidatus Iainarchaeota</taxon>
        <taxon>Candidatus Iainarchaeia</taxon>
        <taxon>Candidatus Iainarchaeales</taxon>
        <taxon>Candidatus Iainarchaeaceae</taxon>
        <taxon>Candidatus Iainarchaeum</taxon>
    </lineage>
</organism>